<dbReference type="InterPro" id="IPR051559">
    <property type="entry name" value="HIF_prolyl_hydroxylases"/>
</dbReference>
<feature type="domain" description="MYND-type" evidence="7">
    <location>
        <begin position="21"/>
        <end position="58"/>
    </location>
</feature>
<feature type="compositionally biased region" description="Polar residues" evidence="6">
    <location>
        <begin position="86"/>
        <end position="96"/>
    </location>
</feature>
<dbReference type="PROSITE" id="PS01360">
    <property type="entry name" value="ZF_MYND_1"/>
    <property type="match status" value="1"/>
</dbReference>
<keyword evidence="2 5" id="KW-0863">Zinc-finger</keyword>
<dbReference type="Gene3D" id="2.60.120.620">
    <property type="entry name" value="q2cbj1_9rhob like domain"/>
    <property type="match status" value="1"/>
</dbReference>
<dbReference type="GO" id="GO:0031418">
    <property type="term" value="F:L-ascorbic acid binding"/>
    <property type="evidence" value="ECO:0007669"/>
    <property type="project" value="UniProtKB-KW"/>
</dbReference>
<organism evidence="8 9">
    <name type="scientific">Oncorhynchus mykiss</name>
    <name type="common">Rainbow trout</name>
    <name type="synonym">Salmo gairdneri</name>
    <dbReference type="NCBI Taxonomy" id="8022"/>
    <lineage>
        <taxon>Eukaryota</taxon>
        <taxon>Metazoa</taxon>
        <taxon>Chordata</taxon>
        <taxon>Craniata</taxon>
        <taxon>Vertebrata</taxon>
        <taxon>Euteleostomi</taxon>
        <taxon>Actinopterygii</taxon>
        <taxon>Neopterygii</taxon>
        <taxon>Teleostei</taxon>
        <taxon>Protacanthopterygii</taxon>
        <taxon>Salmoniformes</taxon>
        <taxon>Salmonidae</taxon>
        <taxon>Salmoninae</taxon>
        <taxon>Oncorhynchus</taxon>
    </lineage>
</organism>
<dbReference type="GO" id="GO:0005737">
    <property type="term" value="C:cytoplasm"/>
    <property type="evidence" value="ECO:0007669"/>
    <property type="project" value="TreeGrafter"/>
</dbReference>
<dbReference type="GO" id="GO:0005634">
    <property type="term" value="C:nucleus"/>
    <property type="evidence" value="ECO:0007669"/>
    <property type="project" value="TreeGrafter"/>
</dbReference>
<dbReference type="Pfam" id="PF01753">
    <property type="entry name" value="zf-MYND"/>
    <property type="match status" value="1"/>
</dbReference>
<sequence length="259" mass="29498">AQLAQRGPGLTRDLERERQYCELCGDMENLLKCGRCRNSFYCSKEHQKQHWKMHKVNCKGSEAKSQVSKRKPAGRQAPCRGIEGQTLPQQNTRAASRNGETIMKGFITSAVSSVYKPGWLNNHTKPCRQTTTRSTPQKLAREYVVPCMTKHGICVVDNFIGGETDQKTDSTKDIRGDKITWIEDDLARHCNGQRGNFTIHERTKVSSQVWLQQHDCGITFITSNQNVRNISPVECFRYTCAGAFHRPSCYLYTSYSRNI</sequence>
<evidence type="ECO:0000259" key="7">
    <source>
        <dbReference type="PROSITE" id="PS50865"/>
    </source>
</evidence>
<keyword evidence="9" id="KW-1185">Reference proteome</keyword>
<feature type="region of interest" description="Disordered" evidence="6">
    <location>
        <begin position="62"/>
        <end position="96"/>
    </location>
</feature>
<dbReference type="Gene3D" id="6.10.140.2220">
    <property type="match status" value="1"/>
</dbReference>
<proteinExistence type="predicted"/>
<dbReference type="Ensembl" id="ENSOMYT00000148028.1">
    <property type="protein sequence ID" value="ENSOMYP00000111616.1"/>
    <property type="gene ID" value="ENSOMYG00000057722.1"/>
</dbReference>
<name>A0A8K9UMQ2_ONCMY</name>
<dbReference type="SUPFAM" id="SSF144232">
    <property type="entry name" value="HIT/MYND zinc finger-like"/>
    <property type="match status" value="1"/>
</dbReference>
<dbReference type="GO" id="GO:0071456">
    <property type="term" value="P:cellular response to hypoxia"/>
    <property type="evidence" value="ECO:0007669"/>
    <property type="project" value="TreeGrafter"/>
</dbReference>
<reference evidence="8" key="3">
    <citation type="submission" date="2025-09" db="UniProtKB">
        <authorList>
            <consortium name="Ensembl"/>
        </authorList>
    </citation>
    <scope>IDENTIFICATION</scope>
</reference>
<accession>A0A8K9UMQ2</accession>
<keyword evidence="4" id="KW-0847">Vitamin C</keyword>
<evidence type="ECO:0000256" key="3">
    <source>
        <dbReference type="ARBA" id="ARBA00022833"/>
    </source>
</evidence>
<dbReference type="PANTHER" id="PTHR12907">
    <property type="entry name" value="EGL NINE HOMOLOG-RELATED"/>
    <property type="match status" value="1"/>
</dbReference>
<keyword evidence="1" id="KW-0479">Metal-binding</keyword>
<reference evidence="8" key="1">
    <citation type="submission" date="2020-07" db="EMBL/GenBank/DDBJ databases">
        <title>A long reads based de novo assembly of the rainbow trout Arlee double haploid line genome.</title>
        <authorList>
            <person name="Gao G."/>
            <person name="Palti Y."/>
        </authorList>
    </citation>
    <scope>NUCLEOTIDE SEQUENCE [LARGE SCALE GENOMIC DNA]</scope>
</reference>
<evidence type="ECO:0000256" key="1">
    <source>
        <dbReference type="ARBA" id="ARBA00022723"/>
    </source>
</evidence>
<dbReference type="InterPro" id="IPR002893">
    <property type="entry name" value="Znf_MYND"/>
</dbReference>
<protein>
    <recommendedName>
        <fullName evidence="7">MYND-type domain-containing protein</fullName>
    </recommendedName>
</protein>
<dbReference type="GO" id="GO:0008198">
    <property type="term" value="F:ferrous iron binding"/>
    <property type="evidence" value="ECO:0007669"/>
    <property type="project" value="TreeGrafter"/>
</dbReference>
<dbReference type="GeneTree" id="ENSGT00940000155704"/>
<evidence type="ECO:0000256" key="6">
    <source>
        <dbReference type="SAM" id="MobiDB-lite"/>
    </source>
</evidence>
<evidence type="ECO:0000313" key="8">
    <source>
        <dbReference type="Ensembl" id="ENSOMYP00000111616.1"/>
    </source>
</evidence>
<dbReference type="GO" id="GO:0031545">
    <property type="term" value="F:peptidyl-proline 4-dioxygenase activity"/>
    <property type="evidence" value="ECO:0007669"/>
    <property type="project" value="TreeGrafter"/>
</dbReference>
<evidence type="ECO:0000256" key="2">
    <source>
        <dbReference type="ARBA" id="ARBA00022771"/>
    </source>
</evidence>
<dbReference type="PANTHER" id="PTHR12907:SF4">
    <property type="entry name" value="EGL NINE HOMOLOG 1"/>
    <property type="match status" value="1"/>
</dbReference>
<dbReference type="PROSITE" id="PS50865">
    <property type="entry name" value="ZF_MYND_2"/>
    <property type="match status" value="1"/>
</dbReference>
<keyword evidence="3" id="KW-0862">Zinc</keyword>
<evidence type="ECO:0000256" key="4">
    <source>
        <dbReference type="ARBA" id="ARBA00022896"/>
    </source>
</evidence>
<dbReference type="GO" id="GO:0008270">
    <property type="term" value="F:zinc ion binding"/>
    <property type="evidence" value="ECO:0007669"/>
    <property type="project" value="UniProtKB-KW"/>
</dbReference>
<evidence type="ECO:0000256" key="5">
    <source>
        <dbReference type="PROSITE-ProRule" id="PRU00134"/>
    </source>
</evidence>
<dbReference type="AlphaFoldDB" id="A0A8K9UMQ2"/>
<dbReference type="Proteomes" id="UP000694395">
    <property type="component" value="Chromosome 20"/>
</dbReference>
<reference evidence="8" key="2">
    <citation type="submission" date="2025-08" db="UniProtKB">
        <authorList>
            <consortium name="Ensembl"/>
        </authorList>
    </citation>
    <scope>IDENTIFICATION</scope>
</reference>
<evidence type="ECO:0000313" key="9">
    <source>
        <dbReference type="Proteomes" id="UP000694395"/>
    </source>
</evidence>